<accession>A0A7W7CP21</accession>
<feature type="region of interest" description="Disordered" evidence="1">
    <location>
        <begin position="19"/>
        <end position="39"/>
    </location>
</feature>
<keyword evidence="3" id="KW-1185">Reference proteome</keyword>
<sequence length="61" mass="6396">MLVPAGRLREWAGFGEGVTSLATPKGGHQSGPPSTTSWPGLGVVDCGTFELGRVRCWPTAR</sequence>
<dbReference type="AlphaFoldDB" id="A0A7W7CP21"/>
<reference evidence="2 3" key="1">
    <citation type="submission" date="2020-08" db="EMBL/GenBank/DDBJ databases">
        <title>Sequencing the genomes of 1000 actinobacteria strains.</title>
        <authorList>
            <person name="Klenk H.-P."/>
        </authorList>
    </citation>
    <scope>NUCLEOTIDE SEQUENCE [LARGE SCALE GENOMIC DNA]</scope>
    <source>
        <strain evidence="2 3">DSM 45518</strain>
    </source>
</reference>
<protein>
    <submittedName>
        <fullName evidence="2">Uncharacterized protein</fullName>
    </submittedName>
</protein>
<dbReference type="RefSeq" id="WP_184949527.1">
    <property type="nucleotide sequence ID" value="NZ_BOMC01000015.1"/>
</dbReference>
<gene>
    <name evidence="2" type="ORF">BKA14_000736</name>
</gene>
<dbReference type="EMBL" id="JACHMF010000001">
    <property type="protein sequence ID" value="MBB4690588.1"/>
    <property type="molecule type" value="Genomic_DNA"/>
</dbReference>
<dbReference type="Proteomes" id="UP000542742">
    <property type="component" value="Unassembled WGS sequence"/>
</dbReference>
<organism evidence="2 3">
    <name type="scientific">Paractinoplanes abujensis</name>
    <dbReference type="NCBI Taxonomy" id="882441"/>
    <lineage>
        <taxon>Bacteria</taxon>
        <taxon>Bacillati</taxon>
        <taxon>Actinomycetota</taxon>
        <taxon>Actinomycetes</taxon>
        <taxon>Micromonosporales</taxon>
        <taxon>Micromonosporaceae</taxon>
        <taxon>Paractinoplanes</taxon>
    </lineage>
</organism>
<proteinExistence type="predicted"/>
<evidence type="ECO:0000313" key="3">
    <source>
        <dbReference type="Proteomes" id="UP000542742"/>
    </source>
</evidence>
<evidence type="ECO:0000313" key="2">
    <source>
        <dbReference type="EMBL" id="MBB4690588.1"/>
    </source>
</evidence>
<evidence type="ECO:0000256" key="1">
    <source>
        <dbReference type="SAM" id="MobiDB-lite"/>
    </source>
</evidence>
<name>A0A7W7CP21_9ACTN</name>
<comment type="caution">
    <text evidence="2">The sequence shown here is derived from an EMBL/GenBank/DDBJ whole genome shotgun (WGS) entry which is preliminary data.</text>
</comment>